<feature type="transmembrane region" description="Helical" evidence="1">
    <location>
        <begin position="49"/>
        <end position="67"/>
    </location>
</feature>
<feature type="transmembrane region" description="Helical" evidence="1">
    <location>
        <begin position="88"/>
        <end position="109"/>
    </location>
</feature>
<feature type="transmembrane region" description="Helical" evidence="1">
    <location>
        <begin position="20"/>
        <end position="43"/>
    </location>
</feature>
<proteinExistence type="predicted"/>
<organism evidence="2 3">
    <name type="scientific">Actinokineospora guangxiensis</name>
    <dbReference type="NCBI Taxonomy" id="1490288"/>
    <lineage>
        <taxon>Bacteria</taxon>
        <taxon>Bacillati</taxon>
        <taxon>Actinomycetota</taxon>
        <taxon>Actinomycetes</taxon>
        <taxon>Pseudonocardiales</taxon>
        <taxon>Pseudonocardiaceae</taxon>
        <taxon>Actinokineospora</taxon>
    </lineage>
</organism>
<comment type="caution">
    <text evidence="2">The sequence shown here is derived from an EMBL/GenBank/DDBJ whole genome shotgun (WGS) entry which is preliminary data.</text>
</comment>
<keyword evidence="1" id="KW-1133">Transmembrane helix</keyword>
<keyword evidence="1" id="KW-0812">Transmembrane</keyword>
<protein>
    <recommendedName>
        <fullName evidence="4">O-antigen/teichoic acid export membrane protein</fullName>
    </recommendedName>
</protein>
<feature type="transmembrane region" description="Helical" evidence="1">
    <location>
        <begin position="365"/>
        <end position="383"/>
    </location>
</feature>
<reference evidence="3" key="1">
    <citation type="journal article" date="2019" name="Int. J. Syst. Evol. Microbiol.">
        <title>The Global Catalogue of Microorganisms (GCM) 10K type strain sequencing project: providing services to taxonomists for standard genome sequencing and annotation.</title>
        <authorList>
            <consortium name="The Broad Institute Genomics Platform"/>
            <consortium name="The Broad Institute Genome Sequencing Center for Infectious Disease"/>
            <person name="Wu L."/>
            <person name="Ma J."/>
        </authorList>
    </citation>
    <scope>NUCLEOTIDE SEQUENCE [LARGE SCALE GENOMIC DNA]</scope>
    <source>
        <strain evidence="3">CCUG 59778</strain>
    </source>
</reference>
<feature type="transmembrane region" description="Helical" evidence="1">
    <location>
        <begin position="146"/>
        <end position="165"/>
    </location>
</feature>
<name>A0ABW0ETV2_9PSEU</name>
<feature type="transmembrane region" description="Helical" evidence="1">
    <location>
        <begin position="326"/>
        <end position="353"/>
    </location>
</feature>
<gene>
    <name evidence="2" type="ORF">ACFPM7_21025</name>
</gene>
<evidence type="ECO:0008006" key="4">
    <source>
        <dbReference type="Google" id="ProtNLM"/>
    </source>
</evidence>
<feature type="transmembrane region" description="Helical" evidence="1">
    <location>
        <begin position="216"/>
        <end position="239"/>
    </location>
</feature>
<dbReference type="Proteomes" id="UP001596157">
    <property type="component" value="Unassembled WGS sequence"/>
</dbReference>
<evidence type="ECO:0000256" key="1">
    <source>
        <dbReference type="SAM" id="Phobius"/>
    </source>
</evidence>
<dbReference type="EMBL" id="JBHSKF010000011">
    <property type="protein sequence ID" value="MFC5289544.1"/>
    <property type="molecule type" value="Genomic_DNA"/>
</dbReference>
<keyword evidence="1" id="KW-0472">Membrane</keyword>
<feature type="transmembrane region" description="Helical" evidence="1">
    <location>
        <begin position="286"/>
        <end position="314"/>
    </location>
</feature>
<accession>A0ABW0ETV2</accession>
<keyword evidence="3" id="KW-1185">Reference proteome</keyword>
<feature type="transmembrane region" description="Helical" evidence="1">
    <location>
        <begin position="115"/>
        <end position="134"/>
    </location>
</feature>
<evidence type="ECO:0000313" key="3">
    <source>
        <dbReference type="Proteomes" id="UP001596157"/>
    </source>
</evidence>
<feature type="transmembrane region" description="Helical" evidence="1">
    <location>
        <begin position="245"/>
        <end position="265"/>
    </location>
</feature>
<evidence type="ECO:0000313" key="2">
    <source>
        <dbReference type="EMBL" id="MFC5289544.1"/>
    </source>
</evidence>
<dbReference type="RefSeq" id="WP_378249389.1">
    <property type="nucleotide sequence ID" value="NZ_JBHSKF010000011.1"/>
</dbReference>
<feature type="transmembrane region" description="Helical" evidence="1">
    <location>
        <begin position="171"/>
        <end position="195"/>
    </location>
</feature>
<sequence>MAEPCPGGRWPRRADVLRVIAGRGTARACIALSAVVLLPAWGAERFGEYVAATAPFAVLLFVAMGAEKTILTSVPRTRRLAHQSTRALLARAAAPVAVAALAAAALAPVGGQPAMYGLGAVYLSGQGLLSALASTHRMNGHPVRDTAAFGALALHVVAATGLAVVGVFEPYAYLLVLVGGVATACAVLAALLPALRTRPARARAGLGHSLTRRAALAAVTDVADSASISVLYVLLAALVVPEDVAMVYLALLASATLGGLVVLLLRIAQPATSLRLRGTAGRSGRATARTISGIAVAVTTSAVLAVATTALIAWTNGGPPAVHSLGANLVALAAVTLVEMTAFAAIVYAVYLLENTTGAALRTTGSAAAAGLVATAAAAVVAIPVLGAVGAMTALVVGLAAKATWLRTHLSRTPPPPTQRDAPLPTVRWGGVVSVGEKNRR</sequence>